<dbReference type="Proteomes" id="UP000838100">
    <property type="component" value="Unassembled WGS sequence"/>
</dbReference>
<dbReference type="PANTHER" id="PTHR34203:SF15">
    <property type="entry name" value="SLL1173 PROTEIN"/>
    <property type="match status" value="1"/>
</dbReference>
<dbReference type="EMBL" id="CAKLPX010000003">
    <property type="protein sequence ID" value="CAH0992670.1"/>
    <property type="molecule type" value="Genomic_DNA"/>
</dbReference>
<protein>
    <recommendedName>
        <fullName evidence="1">Methyltransferase FkbM domain-containing protein</fullName>
    </recommendedName>
</protein>
<accession>A0ABN8EN82</accession>
<organism evidence="2 3">
    <name type="scientific">Sinobacterium norvegicum</name>
    <dbReference type="NCBI Taxonomy" id="1641715"/>
    <lineage>
        <taxon>Bacteria</taxon>
        <taxon>Pseudomonadati</taxon>
        <taxon>Pseudomonadota</taxon>
        <taxon>Gammaproteobacteria</taxon>
        <taxon>Cellvibrionales</taxon>
        <taxon>Spongiibacteraceae</taxon>
        <taxon>Sinobacterium</taxon>
    </lineage>
</organism>
<name>A0ABN8EN82_9GAMM</name>
<dbReference type="NCBIfam" id="TIGR01444">
    <property type="entry name" value="fkbM_fam"/>
    <property type="match status" value="1"/>
</dbReference>
<evidence type="ECO:0000313" key="2">
    <source>
        <dbReference type="EMBL" id="CAH0992670.1"/>
    </source>
</evidence>
<dbReference type="InterPro" id="IPR029063">
    <property type="entry name" value="SAM-dependent_MTases_sf"/>
</dbReference>
<reference evidence="2" key="1">
    <citation type="submission" date="2021-12" db="EMBL/GenBank/DDBJ databases">
        <authorList>
            <person name="Rodrigo-Torres L."/>
            <person name="Arahal R. D."/>
            <person name="Lucena T."/>
        </authorList>
    </citation>
    <scope>NUCLEOTIDE SEQUENCE</scope>
    <source>
        <strain evidence="2">CECT 8267</strain>
    </source>
</reference>
<dbReference type="RefSeq" id="WP_237445348.1">
    <property type="nucleotide sequence ID" value="NZ_CAKLPX010000003.1"/>
</dbReference>
<dbReference type="PANTHER" id="PTHR34203">
    <property type="entry name" value="METHYLTRANSFERASE, FKBM FAMILY PROTEIN"/>
    <property type="match status" value="1"/>
</dbReference>
<sequence length="266" mass="29385">MSKTFSLNIDGLPAPAAMYVHQQHTDTQVSRRIMAEGVWEPYETALIVERLKQGDTFVDVGANIGYYSVIASQLVGPQGRVFSFEPEPDNFALLQANAALCTEPNITPVNAALAAQPGQGFLYLNTENRGDHQIYDDGGGRQKTAIELVHGDSFFQDVSAETTIDILKVDTQGAEIAVLTGLDQTVRNSLDKITLIIEFWPRGLRNSGGNADDLLDWMVSLNLPLYNIDHIHHQLVPITEAELRSWINLLNDYPDDDGFFNLLLGS</sequence>
<dbReference type="InterPro" id="IPR052514">
    <property type="entry name" value="SAM-dependent_MTase"/>
</dbReference>
<gene>
    <name evidence="2" type="ORF">SIN8267_02803</name>
</gene>
<feature type="domain" description="Methyltransferase FkbM" evidence="1">
    <location>
        <begin position="59"/>
        <end position="217"/>
    </location>
</feature>
<comment type="caution">
    <text evidence="2">The sequence shown here is derived from an EMBL/GenBank/DDBJ whole genome shotgun (WGS) entry which is preliminary data.</text>
</comment>
<dbReference type="SUPFAM" id="SSF53335">
    <property type="entry name" value="S-adenosyl-L-methionine-dependent methyltransferases"/>
    <property type="match status" value="1"/>
</dbReference>
<proteinExistence type="predicted"/>
<dbReference type="Gene3D" id="3.40.50.150">
    <property type="entry name" value="Vaccinia Virus protein VP39"/>
    <property type="match status" value="1"/>
</dbReference>
<keyword evidence="3" id="KW-1185">Reference proteome</keyword>
<dbReference type="Pfam" id="PF05050">
    <property type="entry name" value="Methyltransf_21"/>
    <property type="match status" value="1"/>
</dbReference>
<evidence type="ECO:0000259" key="1">
    <source>
        <dbReference type="Pfam" id="PF05050"/>
    </source>
</evidence>
<dbReference type="InterPro" id="IPR006342">
    <property type="entry name" value="FkbM_mtfrase"/>
</dbReference>
<evidence type="ECO:0000313" key="3">
    <source>
        <dbReference type="Proteomes" id="UP000838100"/>
    </source>
</evidence>